<protein>
    <recommendedName>
        <fullName evidence="3">C2H2-type domain-containing protein</fullName>
    </recommendedName>
</protein>
<name>A0A7R9MQ59_9ACAR</name>
<dbReference type="PROSITE" id="PS00028">
    <property type="entry name" value="ZINC_FINGER_C2H2_1"/>
    <property type="match status" value="2"/>
</dbReference>
<dbReference type="EMBL" id="OC946244">
    <property type="protein sequence ID" value="CAD7663210.1"/>
    <property type="molecule type" value="Genomic_DNA"/>
</dbReference>
<sequence length="261" mass="29816">MDTQQSKDAMNNEINSTTSDHNMGTTDANSETYGNQSNTDLQSTPTQTANGSPPLNDENNCIIIEIKEIKPADQMKVNDNDYRPSMAQQMRPNHENRQSLQRLRINGDTVSNGTKSHSSASMAPPKTKNPKKIVISMSELRRKPYPCRTCSERFATPIERHKHMESEHTGPSKSEFKCLQCHRTFSLRDHYMRHRCLPSTHPSRKSPTKVIESQSSLTLSGNTGAEEYKCLATHCQRVFGSYEQMSEHMMYVHEWYRCLKC</sequence>
<keyword evidence="1" id="KW-0479">Metal-binding</keyword>
<dbReference type="PROSITE" id="PS50157">
    <property type="entry name" value="ZINC_FINGER_C2H2_2"/>
    <property type="match status" value="3"/>
</dbReference>
<dbReference type="Proteomes" id="UP000728032">
    <property type="component" value="Unassembled WGS sequence"/>
</dbReference>
<dbReference type="EMBL" id="CAJPVJ010031419">
    <property type="protein sequence ID" value="CAG2180347.1"/>
    <property type="molecule type" value="Genomic_DNA"/>
</dbReference>
<evidence type="ECO:0000256" key="1">
    <source>
        <dbReference type="PROSITE-ProRule" id="PRU00042"/>
    </source>
</evidence>
<dbReference type="OrthoDB" id="3565419at2759"/>
<organism evidence="4">
    <name type="scientific">Oppiella nova</name>
    <dbReference type="NCBI Taxonomy" id="334625"/>
    <lineage>
        <taxon>Eukaryota</taxon>
        <taxon>Metazoa</taxon>
        <taxon>Ecdysozoa</taxon>
        <taxon>Arthropoda</taxon>
        <taxon>Chelicerata</taxon>
        <taxon>Arachnida</taxon>
        <taxon>Acari</taxon>
        <taxon>Acariformes</taxon>
        <taxon>Sarcoptiformes</taxon>
        <taxon>Oribatida</taxon>
        <taxon>Brachypylina</taxon>
        <taxon>Oppioidea</taxon>
        <taxon>Oppiidae</taxon>
        <taxon>Oppiella</taxon>
    </lineage>
</organism>
<feature type="region of interest" description="Disordered" evidence="2">
    <location>
        <begin position="108"/>
        <end position="128"/>
    </location>
</feature>
<proteinExistence type="predicted"/>
<dbReference type="AlphaFoldDB" id="A0A7R9MQ59"/>
<feature type="domain" description="C2H2-type" evidence="3">
    <location>
        <begin position="176"/>
        <end position="206"/>
    </location>
</feature>
<keyword evidence="1" id="KW-0863">Zinc-finger</keyword>
<feature type="compositionally biased region" description="Polar residues" evidence="2">
    <location>
        <begin position="108"/>
        <end position="121"/>
    </location>
</feature>
<dbReference type="InterPro" id="IPR013087">
    <property type="entry name" value="Znf_C2H2_type"/>
</dbReference>
<accession>A0A7R9MQ59</accession>
<dbReference type="Gene3D" id="3.30.160.60">
    <property type="entry name" value="Classic Zinc Finger"/>
    <property type="match status" value="1"/>
</dbReference>
<dbReference type="GO" id="GO:0008270">
    <property type="term" value="F:zinc ion binding"/>
    <property type="evidence" value="ECO:0007669"/>
    <property type="project" value="UniProtKB-KW"/>
</dbReference>
<keyword evidence="1" id="KW-0862">Zinc</keyword>
<keyword evidence="5" id="KW-1185">Reference proteome</keyword>
<dbReference type="SMART" id="SM00355">
    <property type="entry name" value="ZnF_C2H2"/>
    <property type="match status" value="3"/>
</dbReference>
<evidence type="ECO:0000313" key="5">
    <source>
        <dbReference type="Proteomes" id="UP000728032"/>
    </source>
</evidence>
<evidence type="ECO:0000313" key="4">
    <source>
        <dbReference type="EMBL" id="CAD7663210.1"/>
    </source>
</evidence>
<feature type="region of interest" description="Disordered" evidence="2">
    <location>
        <begin position="198"/>
        <end position="218"/>
    </location>
</feature>
<feature type="domain" description="C2H2-type" evidence="3">
    <location>
        <begin position="145"/>
        <end position="173"/>
    </location>
</feature>
<dbReference type="SUPFAM" id="SSF57667">
    <property type="entry name" value="beta-beta-alpha zinc fingers"/>
    <property type="match status" value="1"/>
</dbReference>
<reference evidence="4" key="1">
    <citation type="submission" date="2020-11" db="EMBL/GenBank/DDBJ databases">
        <authorList>
            <person name="Tran Van P."/>
        </authorList>
    </citation>
    <scope>NUCLEOTIDE SEQUENCE</scope>
</reference>
<evidence type="ECO:0000256" key="2">
    <source>
        <dbReference type="SAM" id="MobiDB-lite"/>
    </source>
</evidence>
<evidence type="ECO:0000259" key="3">
    <source>
        <dbReference type="PROSITE" id="PS50157"/>
    </source>
</evidence>
<feature type="region of interest" description="Disordered" evidence="2">
    <location>
        <begin position="1"/>
        <end position="58"/>
    </location>
</feature>
<feature type="domain" description="C2H2-type" evidence="3">
    <location>
        <begin position="228"/>
        <end position="258"/>
    </location>
</feature>
<feature type="non-terminal residue" evidence="4">
    <location>
        <position position="1"/>
    </location>
</feature>
<gene>
    <name evidence="4" type="ORF">ONB1V03_LOCUS19770</name>
</gene>
<dbReference type="InterPro" id="IPR036236">
    <property type="entry name" value="Znf_C2H2_sf"/>
</dbReference>
<feature type="compositionally biased region" description="Basic residues" evidence="2">
    <location>
        <begin position="198"/>
        <end position="207"/>
    </location>
</feature>